<proteinExistence type="predicted"/>
<protein>
    <submittedName>
        <fullName evidence="1">Uncharacterized protein</fullName>
    </submittedName>
</protein>
<evidence type="ECO:0000313" key="2">
    <source>
        <dbReference type="Proteomes" id="UP000821845"/>
    </source>
</evidence>
<comment type="caution">
    <text evidence="1">The sequence shown here is derived from an EMBL/GenBank/DDBJ whole genome shotgun (WGS) entry which is preliminary data.</text>
</comment>
<accession>A0ACB7T2C6</accession>
<gene>
    <name evidence="1" type="ORF">HPB50_026596</name>
</gene>
<reference evidence="1" key="1">
    <citation type="submission" date="2020-05" db="EMBL/GenBank/DDBJ databases">
        <title>Large-scale comparative analyses of tick genomes elucidate their genetic diversity and vector capacities.</title>
        <authorList>
            <person name="Jia N."/>
            <person name="Wang J."/>
            <person name="Shi W."/>
            <person name="Du L."/>
            <person name="Sun Y."/>
            <person name="Zhan W."/>
            <person name="Jiang J."/>
            <person name="Wang Q."/>
            <person name="Zhang B."/>
            <person name="Ji P."/>
            <person name="Sakyi L.B."/>
            <person name="Cui X."/>
            <person name="Yuan T."/>
            <person name="Jiang B."/>
            <person name="Yang W."/>
            <person name="Lam T.T.-Y."/>
            <person name="Chang Q."/>
            <person name="Ding S."/>
            <person name="Wang X."/>
            <person name="Zhu J."/>
            <person name="Ruan X."/>
            <person name="Zhao L."/>
            <person name="Wei J."/>
            <person name="Que T."/>
            <person name="Du C."/>
            <person name="Cheng J."/>
            <person name="Dai P."/>
            <person name="Han X."/>
            <person name="Huang E."/>
            <person name="Gao Y."/>
            <person name="Liu J."/>
            <person name="Shao H."/>
            <person name="Ye R."/>
            <person name="Li L."/>
            <person name="Wei W."/>
            <person name="Wang X."/>
            <person name="Wang C."/>
            <person name="Yang T."/>
            <person name="Huo Q."/>
            <person name="Li W."/>
            <person name="Guo W."/>
            <person name="Chen H."/>
            <person name="Zhou L."/>
            <person name="Ni X."/>
            <person name="Tian J."/>
            <person name="Zhou Y."/>
            <person name="Sheng Y."/>
            <person name="Liu T."/>
            <person name="Pan Y."/>
            <person name="Xia L."/>
            <person name="Li J."/>
            <person name="Zhao F."/>
            <person name="Cao W."/>
        </authorList>
    </citation>
    <scope>NUCLEOTIDE SEQUENCE</scope>
    <source>
        <strain evidence="1">Hyas-2018</strain>
    </source>
</reference>
<sequence>MSLCDLKRAGFHGTSQCNHTRLASTCVLECNRGLRYEYLPPTNVYTCSAAGEWSPPDLPRCVDETQQRLKKAGGSSARRPSSGTCAVWGRGHYRTFDGSLFSFQSRCRHLLAHECRGDTFSVHVGDGHCSNDSASLFCRRSLDVYVEGLRFGFELDPPRVTLGNISAPIPTTLEGLRVDYIAGRIVISSQLGFTVTWNGEDLVEVSVDASLKGSMCGLCGQYDDDPTNDFVNSLGRQVTSRSAFLDSWKRNELEEDCEDIFFDPSKQRPSEELEFEARRLCSRVTDKRFSACHKVVDPKPYGDMCLEDYVSCLGDRSSECRCSALAEYFRECERLGGKLESVWRRHDFCPARCPAGMVYTQCGASCMRTCRDPDASCESRPCVDGCHCPARTLLHDGRCVRREQCPCSLHAKEYKAGSLVKQECNSCECREGEWQCTTKECPSRCVANGDPFYSTFDGRTFEFKGRCPYYLVRSRNFSIVQETGHCHDVKVPSAKGSSEHALDCSKMTTVTIEDNTVMLAHEKVFVNGEKVEVPYSSDIVVVYKPSSEVTQASFSNGVVLQWNRRGRLHIDSPASLSGQLQDVEGNVHAFVDKWKVDASCDEKDGLEEHPCERSPQRASRAKTLCKEIHGDAFKECQQLVDPEPYYKACLHQTCACRGTLKDCVCPSLAEYAAECARKGSITQWRGHVSLCSEWLERLF</sequence>
<name>A0ACB7T2C6_HYAAI</name>
<keyword evidence="2" id="KW-1185">Reference proteome</keyword>
<dbReference type="Proteomes" id="UP000821845">
    <property type="component" value="Chromosome 2"/>
</dbReference>
<organism evidence="1 2">
    <name type="scientific">Hyalomma asiaticum</name>
    <name type="common">Tick</name>
    <dbReference type="NCBI Taxonomy" id="266040"/>
    <lineage>
        <taxon>Eukaryota</taxon>
        <taxon>Metazoa</taxon>
        <taxon>Ecdysozoa</taxon>
        <taxon>Arthropoda</taxon>
        <taxon>Chelicerata</taxon>
        <taxon>Arachnida</taxon>
        <taxon>Acari</taxon>
        <taxon>Parasitiformes</taxon>
        <taxon>Ixodida</taxon>
        <taxon>Ixodoidea</taxon>
        <taxon>Ixodidae</taxon>
        <taxon>Hyalomminae</taxon>
        <taxon>Hyalomma</taxon>
    </lineage>
</organism>
<dbReference type="EMBL" id="CM023482">
    <property type="protein sequence ID" value="KAH6940304.1"/>
    <property type="molecule type" value="Genomic_DNA"/>
</dbReference>
<evidence type="ECO:0000313" key="1">
    <source>
        <dbReference type="EMBL" id="KAH6940304.1"/>
    </source>
</evidence>